<evidence type="ECO:0000313" key="4">
    <source>
        <dbReference type="EMBL" id="KAE9266897.1"/>
    </source>
</evidence>
<dbReference type="AlphaFoldDB" id="A0A6A4B4K4"/>
<keyword evidence="1" id="KW-0479">Metal-binding</keyword>
<dbReference type="EMBL" id="QXFT01007196">
    <property type="protein sequence ID" value="KAE9266897.1"/>
    <property type="molecule type" value="Genomic_DNA"/>
</dbReference>
<evidence type="ECO:0000313" key="5">
    <source>
        <dbReference type="Proteomes" id="UP000434957"/>
    </source>
</evidence>
<dbReference type="InterPro" id="IPR001878">
    <property type="entry name" value="Znf_CCHC"/>
</dbReference>
<evidence type="ECO:0000256" key="1">
    <source>
        <dbReference type="PROSITE-ProRule" id="PRU00047"/>
    </source>
</evidence>
<evidence type="ECO:0000259" key="3">
    <source>
        <dbReference type="PROSITE" id="PS50158"/>
    </source>
</evidence>
<comment type="caution">
    <text evidence="4">The sequence shown here is derived from an EMBL/GenBank/DDBJ whole genome shotgun (WGS) entry which is preliminary data.</text>
</comment>
<name>A0A6A4B4K4_9STRA</name>
<keyword evidence="1" id="KW-0862">Zinc</keyword>
<keyword evidence="1" id="KW-0863">Zinc-finger</keyword>
<protein>
    <recommendedName>
        <fullName evidence="3">CCHC-type domain-containing protein</fullName>
    </recommendedName>
</protein>
<dbReference type="SMART" id="SM00343">
    <property type="entry name" value="ZnF_C2HC"/>
    <property type="match status" value="1"/>
</dbReference>
<proteinExistence type="predicted"/>
<organism evidence="4 5">
    <name type="scientific">Phytophthora rubi</name>
    <dbReference type="NCBI Taxonomy" id="129364"/>
    <lineage>
        <taxon>Eukaryota</taxon>
        <taxon>Sar</taxon>
        <taxon>Stramenopiles</taxon>
        <taxon>Oomycota</taxon>
        <taxon>Peronosporomycetes</taxon>
        <taxon>Peronosporales</taxon>
        <taxon>Peronosporaceae</taxon>
        <taxon>Phytophthora</taxon>
    </lineage>
</organism>
<evidence type="ECO:0000256" key="2">
    <source>
        <dbReference type="SAM" id="MobiDB-lite"/>
    </source>
</evidence>
<dbReference type="Pfam" id="PF00098">
    <property type="entry name" value="zf-CCHC"/>
    <property type="match status" value="1"/>
</dbReference>
<dbReference type="PROSITE" id="PS50158">
    <property type="entry name" value="ZF_CCHC"/>
    <property type="match status" value="1"/>
</dbReference>
<accession>A0A6A4B4K4</accession>
<feature type="region of interest" description="Disordered" evidence="2">
    <location>
        <begin position="1"/>
        <end position="73"/>
    </location>
</feature>
<feature type="domain" description="CCHC-type" evidence="3">
    <location>
        <begin position="74"/>
        <end position="90"/>
    </location>
</feature>
<reference evidence="4 5" key="1">
    <citation type="submission" date="2018-08" db="EMBL/GenBank/DDBJ databases">
        <title>Genomic investigation of the strawberry pathogen Phytophthora fragariae indicates pathogenicity is determined by transcriptional variation in three key races.</title>
        <authorList>
            <person name="Adams T.M."/>
            <person name="Armitage A.D."/>
            <person name="Sobczyk M.K."/>
            <person name="Bates H.J."/>
            <person name="Dunwell J.M."/>
            <person name="Nellist C.F."/>
            <person name="Harrison R.J."/>
        </authorList>
    </citation>
    <scope>NUCLEOTIDE SEQUENCE [LARGE SCALE GENOMIC DNA]</scope>
    <source>
        <strain evidence="4 5">SCRP333</strain>
    </source>
</reference>
<feature type="compositionally biased region" description="Basic residues" evidence="2">
    <location>
        <begin position="36"/>
        <end position="47"/>
    </location>
</feature>
<dbReference type="SUPFAM" id="SSF57756">
    <property type="entry name" value="Retrovirus zinc finger-like domains"/>
    <property type="match status" value="1"/>
</dbReference>
<keyword evidence="5" id="KW-1185">Reference proteome</keyword>
<sequence length="118" mass="12594">MAGGDKRAKVRMVQAADDESSDGSATEAAPQLPQRMKQKAVVRKTKGAVRLAKAEPQSADTEQKANRWPNTDTKCYACGGTGHFARECPDPEARARNDAYLASRAATQGSTAENADRA</sequence>
<dbReference type="Proteomes" id="UP000434957">
    <property type="component" value="Unassembled WGS sequence"/>
</dbReference>
<dbReference type="Gene3D" id="4.10.60.10">
    <property type="entry name" value="Zinc finger, CCHC-type"/>
    <property type="match status" value="1"/>
</dbReference>
<dbReference type="InterPro" id="IPR036875">
    <property type="entry name" value="Znf_CCHC_sf"/>
</dbReference>
<dbReference type="GO" id="GO:0008270">
    <property type="term" value="F:zinc ion binding"/>
    <property type="evidence" value="ECO:0007669"/>
    <property type="project" value="UniProtKB-KW"/>
</dbReference>
<dbReference type="GO" id="GO:0003676">
    <property type="term" value="F:nucleic acid binding"/>
    <property type="evidence" value="ECO:0007669"/>
    <property type="project" value="InterPro"/>
</dbReference>
<gene>
    <name evidence="4" type="ORF">PR003_g31961</name>
</gene>